<evidence type="ECO:0000256" key="5">
    <source>
        <dbReference type="RuleBase" id="RU362116"/>
    </source>
</evidence>
<evidence type="ECO:0000259" key="9">
    <source>
        <dbReference type="Pfam" id="PF22692"/>
    </source>
</evidence>
<dbReference type="PROSITE" id="PS00588">
    <property type="entry name" value="FLAGELLA_BB_ROD"/>
    <property type="match status" value="1"/>
</dbReference>
<dbReference type="PANTHER" id="PTHR30435:SF1">
    <property type="entry name" value="FLAGELLAR HOOK PROTEIN FLGE"/>
    <property type="match status" value="1"/>
</dbReference>
<evidence type="ECO:0000256" key="4">
    <source>
        <dbReference type="ARBA" id="ARBA00023143"/>
    </source>
</evidence>
<keyword evidence="4 5" id="KW-0975">Bacterial flagellum</keyword>
<comment type="subcellular location">
    <subcellularLocation>
        <location evidence="1 5">Bacterial flagellum basal body</location>
    </subcellularLocation>
</comment>
<keyword evidence="10" id="KW-0969">Cilium</keyword>
<evidence type="ECO:0000313" key="11">
    <source>
        <dbReference type="Proteomes" id="UP001564408"/>
    </source>
</evidence>
<evidence type="ECO:0000256" key="2">
    <source>
        <dbReference type="ARBA" id="ARBA00009677"/>
    </source>
</evidence>
<feature type="domain" description="Flagellar hook protein FlgE/F/G-like D1" evidence="9">
    <location>
        <begin position="81"/>
        <end position="130"/>
    </location>
</feature>
<comment type="function">
    <text evidence="5">A flexible structure which links the flagellar filament to the drive apparatus in the basal body.</text>
</comment>
<evidence type="ECO:0000256" key="3">
    <source>
        <dbReference type="ARBA" id="ARBA00019015"/>
    </source>
</evidence>
<evidence type="ECO:0000256" key="1">
    <source>
        <dbReference type="ARBA" id="ARBA00004117"/>
    </source>
</evidence>
<dbReference type="RefSeq" id="WP_369666276.1">
    <property type="nucleotide sequence ID" value="NZ_JBDKXB010000005.1"/>
</dbReference>
<dbReference type="InterPro" id="IPR010930">
    <property type="entry name" value="Flg_bb/hook_C_dom"/>
</dbReference>
<keyword evidence="10" id="KW-0966">Cell projection</keyword>
<keyword evidence="11" id="KW-1185">Reference proteome</keyword>
<dbReference type="PANTHER" id="PTHR30435">
    <property type="entry name" value="FLAGELLAR PROTEIN"/>
    <property type="match status" value="1"/>
</dbReference>
<protein>
    <recommendedName>
        <fullName evidence="3 5">Flagellar hook protein FlgE</fullName>
    </recommendedName>
</protein>
<evidence type="ECO:0000313" key="10">
    <source>
        <dbReference type="EMBL" id="MEY6431890.1"/>
    </source>
</evidence>
<feature type="domain" description="Flagellar basal-body/hook protein C-terminal" evidence="7">
    <location>
        <begin position="375"/>
        <end position="419"/>
    </location>
</feature>
<organism evidence="10 11">
    <name type="scientific">Thioalkalicoccus limnaeus</name>
    <dbReference type="NCBI Taxonomy" id="120681"/>
    <lineage>
        <taxon>Bacteria</taxon>
        <taxon>Pseudomonadati</taxon>
        <taxon>Pseudomonadota</taxon>
        <taxon>Gammaproteobacteria</taxon>
        <taxon>Chromatiales</taxon>
        <taxon>Chromatiaceae</taxon>
        <taxon>Thioalkalicoccus</taxon>
    </lineage>
</organism>
<dbReference type="SUPFAM" id="SSF117143">
    <property type="entry name" value="Flagellar hook protein flgE"/>
    <property type="match status" value="1"/>
</dbReference>
<reference evidence="10 11" key="1">
    <citation type="submission" date="2024-05" db="EMBL/GenBank/DDBJ databases">
        <title>Genome Sequence and Characterization of the New Strain Purple Sulfur Bacterium of Genus Thioalkalicoccus.</title>
        <authorList>
            <person name="Bryantseva I.A."/>
            <person name="Kyndt J.A."/>
            <person name="Imhoff J.F."/>
        </authorList>
    </citation>
    <scope>NUCLEOTIDE SEQUENCE [LARGE SCALE GENOMIC DNA]</scope>
    <source>
        <strain evidence="10 11">Um2</strain>
    </source>
</reference>
<dbReference type="InterPro" id="IPR011491">
    <property type="entry name" value="FlgE_D2"/>
</dbReference>
<gene>
    <name evidence="10" type="primary">flgE</name>
    <name evidence="10" type="ORF">ABC977_05645</name>
</gene>
<comment type="caution">
    <text evidence="10">The sequence shown here is derived from an EMBL/GenBank/DDBJ whole genome shotgun (WGS) entry which is preliminary data.</text>
</comment>
<keyword evidence="10" id="KW-0282">Flagellum</keyword>
<dbReference type="NCBIfam" id="NF004238">
    <property type="entry name" value="PRK05682.1-1"/>
    <property type="match status" value="1"/>
</dbReference>
<evidence type="ECO:0000259" key="8">
    <source>
        <dbReference type="Pfam" id="PF07559"/>
    </source>
</evidence>
<evidence type="ECO:0000259" key="6">
    <source>
        <dbReference type="Pfam" id="PF00460"/>
    </source>
</evidence>
<accession>A0ABV4BHI9</accession>
<name>A0ABV4BHI9_9GAMM</name>
<comment type="similarity">
    <text evidence="2 5">Belongs to the flagella basal body rod proteins family.</text>
</comment>
<dbReference type="NCBIfam" id="TIGR03506">
    <property type="entry name" value="FlgEFG_subfam"/>
    <property type="match status" value="1"/>
</dbReference>
<dbReference type="InterPro" id="IPR053967">
    <property type="entry name" value="LlgE_F_G-like_D1"/>
</dbReference>
<dbReference type="InterPro" id="IPR037925">
    <property type="entry name" value="FlgE/F/G-like"/>
</dbReference>
<dbReference type="InterPro" id="IPR037058">
    <property type="entry name" value="Falgellar_hook_FlgE_sf"/>
</dbReference>
<dbReference type="InterPro" id="IPR019776">
    <property type="entry name" value="Flagellar_basal_body_rod_CS"/>
</dbReference>
<dbReference type="Proteomes" id="UP001564408">
    <property type="component" value="Unassembled WGS sequence"/>
</dbReference>
<dbReference type="InterPro" id="IPR020013">
    <property type="entry name" value="Flagellar_FlgE/F/G"/>
</dbReference>
<sequence length="420" mass="43350">MLMNNAISGLQAATTDLSVVSNNVANASTVGFKSSQALFADMYAANASPGKAVGMGVQVAGVSQSFNQGSLKLTNKSLDLAIVGQGFFGVNNGGAMAYTRAGAFGTDKDGFIVNQGGMRLMGYQSNGAGGVSGQLGDLRIDTAKMAPSATSRGNLSLNLDAGVEPPAEPWAGPFDPWGEDANAGPPSPDTYNSATSLTVYDSLGNPHTLSLYFVRGEGNQWEVHALIGGVTVGGSPAGTLTFDEQGVLDPESAEFELAGWQPLNGAGEPNGAAGKDMTFSLGDSTQFASPFTIQGLQQDGYATGEFSRIAIDDTGHIVSYFTNGRSQVVGQVALYNFANPQGLQPVGDSAWVETPESGVALVGAPGVGGLGRLESGALEESNVDLTEELVNLIQAQRNYQANAKTIQTADTITQTILNMR</sequence>
<evidence type="ECO:0000259" key="7">
    <source>
        <dbReference type="Pfam" id="PF06429"/>
    </source>
</evidence>
<dbReference type="Pfam" id="PF22692">
    <property type="entry name" value="LlgE_F_G_D1"/>
    <property type="match status" value="1"/>
</dbReference>
<dbReference type="Pfam" id="PF06429">
    <property type="entry name" value="Flg_bbr_C"/>
    <property type="match status" value="1"/>
</dbReference>
<feature type="domain" description="Flagellar hook protein FlgE D2" evidence="8">
    <location>
        <begin position="181"/>
        <end position="301"/>
    </location>
</feature>
<dbReference type="EMBL" id="JBDKXB010000005">
    <property type="protein sequence ID" value="MEY6431890.1"/>
    <property type="molecule type" value="Genomic_DNA"/>
</dbReference>
<feature type="domain" description="Flagellar basal body rod protein N-terminal" evidence="6">
    <location>
        <begin position="3"/>
        <end position="33"/>
    </location>
</feature>
<dbReference type="Pfam" id="PF00460">
    <property type="entry name" value="Flg_bb_rod"/>
    <property type="match status" value="1"/>
</dbReference>
<dbReference type="InterPro" id="IPR001444">
    <property type="entry name" value="Flag_bb_rod_N"/>
</dbReference>
<dbReference type="Pfam" id="PF07559">
    <property type="entry name" value="FlgE_D2"/>
    <property type="match status" value="1"/>
</dbReference>
<proteinExistence type="inferred from homology"/>
<dbReference type="Gene3D" id="2.60.98.20">
    <property type="entry name" value="Flagellar hook protein FlgE"/>
    <property type="match status" value="1"/>
</dbReference>